<dbReference type="AlphaFoldDB" id="A0AAV7ERW3"/>
<dbReference type="EMBL" id="JAINDJ010000004">
    <property type="protein sequence ID" value="KAG9450376.1"/>
    <property type="molecule type" value="Genomic_DNA"/>
</dbReference>
<evidence type="ECO:0000313" key="1">
    <source>
        <dbReference type="EMBL" id="KAG9450376.1"/>
    </source>
</evidence>
<keyword evidence="2" id="KW-1185">Reference proteome</keyword>
<comment type="caution">
    <text evidence="1">The sequence shown here is derived from an EMBL/GenBank/DDBJ whole genome shotgun (WGS) entry which is preliminary data.</text>
</comment>
<organism evidence="1 2">
    <name type="scientific">Aristolochia fimbriata</name>
    <name type="common">White veined hardy Dutchman's pipe vine</name>
    <dbReference type="NCBI Taxonomy" id="158543"/>
    <lineage>
        <taxon>Eukaryota</taxon>
        <taxon>Viridiplantae</taxon>
        <taxon>Streptophyta</taxon>
        <taxon>Embryophyta</taxon>
        <taxon>Tracheophyta</taxon>
        <taxon>Spermatophyta</taxon>
        <taxon>Magnoliopsida</taxon>
        <taxon>Magnoliidae</taxon>
        <taxon>Piperales</taxon>
        <taxon>Aristolochiaceae</taxon>
        <taxon>Aristolochia</taxon>
    </lineage>
</organism>
<gene>
    <name evidence="1" type="ORF">H6P81_010341</name>
</gene>
<name>A0AAV7ERW3_ARIFI</name>
<proteinExistence type="predicted"/>
<evidence type="ECO:0000313" key="2">
    <source>
        <dbReference type="Proteomes" id="UP000825729"/>
    </source>
</evidence>
<sequence length="155" mass="16664">MEASGRVGIGNFMRAKLVDCASQVTVGEYSSQSSVELKPNSLEEFKNMKLIKMPGIFETNFQDDWNSNSITPVSNLLPKTSVQTSVLTQVDTLTCVLTTTDTLDILILKGDSNIESDEEATALLATSKNFGKALQPIAKEIQASGSVQVTATTLT</sequence>
<accession>A0AAV7ERW3</accession>
<dbReference type="Proteomes" id="UP000825729">
    <property type="component" value="Unassembled WGS sequence"/>
</dbReference>
<reference evidence="1 2" key="1">
    <citation type="submission" date="2021-07" db="EMBL/GenBank/DDBJ databases">
        <title>The Aristolochia fimbriata genome: insights into angiosperm evolution, floral development and chemical biosynthesis.</title>
        <authorList>
            <person name="Jiao Y."/>
        </authorList>
    </citation>
    <scope>NUCLEOTIDE SEQUENCE [LARGE SCALE GENOMIC DNA]</scope>
    <source>
        <strain evidence="1">IBCAS-2021</strain>
        <tissue evidence="1">Leaf</tissue>
    </source>
</reference>
<protein>
    <submittedName>
        <fullName evidence="1">Uncharacterized protein</fullName>
    </submittedName>
</protein>